<reference evidence="1 2" key="1">
    <citation type="journal article" date="2000" name="Arch. Microbiol.">
        <title>Rhodobaca bogoriensis gen. nov. and sp. nov., an alkaliphilic purple nonsulfur bacterium from African Rift Valley soda lakes.</title>
        <authorList>
            <person name="Milford A.D."/>
            <person name="Achenbach L.A."/>
            <person name="Jung D.O."/>
            <person name="Madigan M.T."/>
        </authorList>
    </citation>
    <scope>NUCLEOTIDE SEQUENCE [LARGE SCALE GENOMIC DNA]</scope>
    <source>
        <strain evidence="1 2">2376</strain>
    </source>
</reference>
<accession>A0A7Z0HY42</accession>
<sequence length="159" mass="17821">MNNCAYREADNKELKKIVFMGACPGINEGKEQRPFSQYGRAGLSLRVLVSVLSKMKSDLFTSGRLDDYTLANAHQKIRRTGTPTLGEINDEGNKARLRKILAGDGIVVVAMGKDAAEASRRVEVEPRFLFPHPTSRKVNKPKRGSWQANWEYWVGEAIK</sequence>
<evidence type="ECO:0000313" key="2">
    <source>
        <dbReference type="Proteomes" id="UP000529417"/>
    </source>
</evidence>
<proteinExistence type="predicted"/>
<comment type="caution">
    <text evidence="1">The sequence shown here is derived from an EMBL/GenBank/DDBJ whole genome shotgun (WGS) entry which is preliminary data.</text>
</comment>
<dbReference type="EMBL" id="JACBXS010000007">
    <property type="protein sequence ID" value="NYS24325.1"/>
    <property type="molecule type" value="Genomic_DNA"/>
</dbReference>
<gene>
    <name evidence="1" type="ORF">HUK65_04905</name>
</gene>
<keyword evidence="2" id="KW-1185">Reference proteome</keyword>
<dbReference type="RefSeq" id="WP_179905028.1">
    <property type="nucleotide sequence ID" value="NZ_JACBXS010000007.1"/>
</dbReference>
<protein>
    <recommendedName>
        <fullName evidence="3">Uracil-DNA glycosylase-like domain-containing protein</fullName>
    </recommendedName>
</protein>
<evidence type="ECO:0000313" key="1">
    <source>
        <dbReference type="EMBL" id="NYS24325.1"/>
    </source>
</evidence>
<organism evidence="1 2">
    <name type="scientific">Rhabdonatronobacter sediminivivens</name>
    <dbReference type="NCBI Taxonomy" id="2743469"/>
    <lineage>
        <taxon>Bacteria</taxon>
        <taxon>Pseudomonadati</taxon>
        <taxon>Pseudomonadota</taxon>
        <taxon>Alphaproteobacteria</taxon>
        <taxon>Rhodobacterales</taxon>
        <taxon>Paracoccaceae</taxon>
        <taxon>Rhabdonatronobacter</taxon>
    </lineage>
</organism>
<dbReference type="AlphaFoldDB" id="A0A7Z0HY42"/>
<name>A0A7Z0HY42_9RHOB</name>
<evidence type="ECO:0008006" key="3">
    <source>
        <dbReference type="Google" id="ProtNLM"/>
    </source>
</evidence>
<dbReference type="Proteomes" id="UP000529417">
    <property type="component" value="Unassembled WGS sequence"/>
</dbReference>